<dbReference type="GO" id="GO:0005634">
    <property type="term" value="C:nucleus"/>
    <property type="evidence" value="ECO:0007669"/>
    <property type="project" value="UniProtKB-SubCell"/>
</dbReference>
<evidence type="ECO:0000256" key="4">
    <source>
        <dbReference type="ARBA" id="ARBA00022833"/>
    </source>
</evidence>
<accession>A0A9P7VER3</accession>
<evidence type="ECO:0000256" key="1">
    <source>
        <dbReference type="ARBA" id="ARBA00004123"/>
    </source>
</evidence>
<keyword evidence="3 6" id="KW-0863">Zinc-finger</keyword>
<evidence type="ECO:0000313" key="10">
    <source>
        <dbReference type="Proteomes" id="UP000790833"/>
    </source>
</evidence>
<dbReference type="EMBL" id="JAHMUF010000002">
    <property type="protein sequence ID" value="KAG7195896.1"/>
    <property type="molecule type" value="Genomic_DNA"/>
</dbReference>
<feature type="region of interest" description="Disordered" evidence="7">
    <location>
        <begin position="412"/>
        <end position="508"/>
    </location>
</feature>
<dbReference type="PROSITE" id="PS50157">
    <property type="entry name" value="ZINC_FINGER_C2H2_2"/>
    <property type="match status" value="1"/>
</dbReference>
<feature type="compositionally biased region" description="Acidic residues" evidence="7">
    <location>
        <begin position="245"/>
        <end position="262"/>
    </location>
</feature>
<feature type="compositionally biased region" description="Polar residues" evidence="7">
    <location>
        <begin position="211"/>
        <end position="244"/>
    </location>
</feature>
<evidence type="ECO:0000256" key="5">
    <source>
        <dbReference type="ARBA" id="ARBA00023242"/>
    </source>
</evidence>
<keyword evidence="4" id="KW-0862">Zinc</keyword>
<keyword evidence="10" id="KW-1185">Reference proteome</keyword>
<dbReference type="InterPro" id="IPR036236">
    <property type="entry name" value="Znf_C2H2_sf"/>
</dbReference>
<evidence type="ECO:0000256" key="7">
    <source>
        <dbReference type="SAM" id="MobiDB-lite"/>
    </source>
</evidence>
<keyword evidence="5" id="KW-0539">Nucleus</keyword>
<feature type="compositionally biased region" description="Acidic residues" evidence="7">
    <location>
        <begin position="183"/>
        <end position="193"/>
    </location>
</feature>
<dbReference type="SMART" id="SM00355">
    <property type="entry name" value="ZnF_C2H2"/>
    <property type="match status" value="2"/>
</dbReference>
<comment type="subcellular location">
    <subcellularLocation>
        <location evidence="1">Nucleus</location>
    </subcellularLocation>
</comment>
<proteinExistence type="predicted"/>
<comment type="caution">
    <text evidence="9">The sequence shown here is derived from an EMBL/GenBank/DDBJ whole genome shotgun (WGS) entry which is preliminary data.</text>
</comment>
<feature type="compositionally biased region" description="Basic and acidic residues" evidence="7">
    <location>
        <begin position="172"/>
        <end position="182"/>
    </location>
</feature>
<keyword evidence="2" id="KW-0479">Metal-binding</keyword>
<dbReference type="GO" id="GO:0000978">
    <property type="term" value="F:RNA polymerase II cis-regulatory region sequence-specific DNA binding"/>
    <property type="evidence" value="ECO:0007669"/>
    <property type="project" value="TreeGrafter"/>
</dbReference>
<feature type="compositionally biased region" description="Polar residues" evidence="7">
    <location>
        <begin position="71"/>
        <end position="83"/>
    </location>
</feature>
<feature type="domain" description="C2H2-type" evidence="8">
    <location>
        <begin position="267"/>
        <end position="294"/>
    </location>
</feature>
<feature type="compositionally biased region" description="Polar residues" evidence="7">
    <location>
        <begin position="419"/>
        <end position="448"/>
    </location>
</feature>
<dbReference type="Proteomes" id="UP000790833">
    <property type="component" value="Unassembled WGS sequence"/>
</dbReference>
<dbReference type="PROSITE" id="PS00028">
    <property type="entry name" value="ZINC_FINGER_C2H2_1"/>
    <property type="match status" value="1"/>
</dbReference>
<evidence type="ECO:0000259" key="8">
    <source>
        <dbReference type="PROSITE" id="PS50157"/>
    </source>
</evidence>
<dbReference type="OrthoDB" id="9439903at2759"/>
<dbReference type="SUPFAM" id="SSF57667">
    <property type="entry name" value="beta-beta-alpha zinc fingers"/>
    <property type="match status" value="1"/>
</dbReference>
<dbReference type="PANTHER" id="PTHR24396:SF19">
    <property type="entry name" value="FI01119P"/>
    <property type="match status" value="1"/>
</dbReference>
<gene>
    <name evidence="9" type="primary">STP1</name>
    <name evidence="9" type="ORF">KQ657_002281</name>
</gene>
<evidence type="ECO:0000256" key="2">
    <source>
        <dbReference type="ARBA" id="ARBA00022723"/>
    </source>
</evidence>
<dbReference type="GO" id="GO:0000981">
    <property type="term" value="F:DNA-binding transcription factor activity, RNA polymerase II-specific"/>
    <property type="evidence" value="ECO:0007669"/>
    <property type="project" value="TreeGrafter"/>
</dbReference>
<feature type="region of interest" description="Disordered" evidence="7">
    <location>
        <begin position="50"/>
        <end position="87"/>
    </location>
</feature>
<name>A0A9P7VER3_9ASCO</name>
<sequence>MPLVSRVWASTPIQNVMNSTIVRFLTEMLMFMVFTIINIKASPVVVDDHKEVVSSTTTATTTRTKVHESESWPTPSRTPTSEYDVSDHDEVESHPLFPVISNGNFTEKTAGLNAASAPVQSHPQLCSTGLTTRLLPFKNSKGEIEWAFTEDVPGNELDVFKLNTKDHTYKVAKDIRPKKEPSSDEDLSEVESDDYQHQDKNNSRQGIELSPITSNSSNNESIDSPQLNKKLDTQNFTSPTSSELESADGDGDVDVDGEDGEDGDKIHHCPHCEATFKIRGYLTRHLKKHADTKAYTCPFHKFSIYIDEHNNTHKCHPNGGFSRRDTYKTHLKSRHFKYPKGIKTKDRPRSSGNCSMCGEFFENAEIWCEIHVEGGECKYLPPGFKGKSRIKNRLRRERIQREKAIQRKMRQQILRDQKNGVNPRSSQQGGIYPSQDQSNFTGLDSEYSTPFMDTPKSINTPVHNTEQSPGAYSVQSHHTVNSSGSPIYNQMHQQQPIPQQPKPQTFREDFGFPQLLNNNSNNDDYTYPKQQATQFQYATQLFTPPVLNSLYSSLSTSVSHEDYEDDYCLDVDQLTYVPIDQPKEEPQIPHREPSPNIWNYLKAQGSLNYQEVKVERYV</sequence>
<organism evidence="9 10">
    <name type="scientific">Scheffersomyces spartinae</name>
    <dbReference type="NCBI Taxonomy" id="45513"/>
    <lineage>
        <taxon>Eukaryota</taxon>
        <taxon>Fungi</taxon>
        <taxon>Dikarya</taxon>
        <taxon>Ascomycota</taxon>
        <taxon>Saccharomycotina</taxon>
        <taxon>Pichiomycetes</taxon>
        <taxon>Debaryomycetaceae</taxon>
        <taxon>Scheffersomyces</taxon>
    </lineage>
</organism>
<dbReference type="GeneID" id="66115655"/>
<feature type="region of interest" description="Disordered" evidence="7">
    <location>
        <begin position="172"/>
        <end position="266"/>
    </location>
</feature>
<evidence type="ECO:0000256" key="6">
    <source>
        <dbReference type="PROSITE-ProRule" id="PRU00042"/>
    </source>
</evidence>
<feature type="compositionally biased region" description="Polar residues" evidence="7">
    <location>
        <begin position="456"/>
        <end position="488"/>
    </location>
</feature>
<dbReference type="Gene3D" id="3.30.160.60">
    <property type="entry name" value="Classic Zinc Finger"/>
    <property type="match status" value="1"/>
</dbReference>
<dbReference type="RefSeq" id="XP_043051441.1">
    <property type="nucleotide sequence ID" value="XM_043193053.1"/>
</dbReference>
<dbReference type="InterPro" id="IPR013087">
    <property type="entry name" value="Znf_C2H2_type"/>
</dbReference>
<reference evidence="9" key="1">
    <citation type="submission" date="2021-03" db="EMBL/GenBank/DDBJ databases">
        <authorList>
            <person name="Palmer J.M."/>
        </authorList>
    </citation>
    <scope>NUCLEOTIDE SEQUENCE</scope>
    <source>
        <strain evidence="9">ARV_011</strain>
    </source>
</reference>
<dbReference type="AlphaFoldDB" id="A0A9P7VER3"/>
<dbReference type="GO" id="GO:0008270">
    <property type="term" value="F:zinc ion binding"/>
    <property type="evidence" value="ECO:0007669"/>
    <property type="project" value="UniProtKB-KW"/>
</dbReference>
<dbReference type="PANTHER" id="PTHR24396">
    <property type="entry name" value="ZINC FINGER PROTEIN"/>
    <property type="match status" value="1"/>
</dbReference>
<dbReference type="InterPro" id="IPR051643">
    <property type="entry name" value="Transcr_Reg_ZincFinger"/>
</dbReference>
<evidence type="ECO:0000313" key="9">
    <source>
        <dbReference type="EMBL" id="KAG7195896.1"/>
    </source>
</evidence>
<evidence type="ECO:0000256" key="3">
    <source>
        <dbReference type="ARBA" id="ARBA00022771"/>
    </source>
</evidence>
<protein>
    <submittedName>
        <fullName evidence="9">Species-specific tRNA processing</fullName>
    </submittedName>
</protein>